<dbReference type="PaxDb" id="55529-EKX37058"/>
<gene>
    <name evidence="2" type="ORF">GUITHDRAFT_78497</name>
</gene>
<dbReference type="Gene3D" id="1.10.510.10">
    <property type="entry name" value="Transferase(Phosphotransferase) domain 1"/>
    <property type="match status" value="1"/>
</dbReference>
<evidence type="ECO:0000313" key="3">
    <source>
        <dbReference type="EnsemblProtists" id="EKX37058"/>
    </source>
</evidence>
<dbReference type="PANTHER" id="PTHR24416:SF617">
    <property type="entry name" value="RET ONCOGENE, ISOFORM A"/>
    <property type="match status" value="1"/>
</dbReference>
<dbReference type="AlphaFoldDB" id="L1ILC4"/>
<dbReference type="GO" id="GO:0043235">
    <property type="term" value="C:receptor complex"/>
    <property type="evidence" value="ECO:0007669"/>
    <property type="project" value="TreeGrafter"/>
</dbReference>
<dbReference type="SMART" id="SM00219">
    <property type="entry name" value="TyrKc"/>
    <property type="match status" value="1"/>
</dbReference>
<dbReference type="PROSITE" id="PS50011">
    <property type="entry name" value="PROTEIN_KINASE_DOM"/>
    <property type="match status" value="1"/>
</dbReference>
<dbReference type="SUPFAM" id="SSF56112">
    <property type="entry name" value="Protein kinase-like (PK-like)"/>
    <property type="match status" value="1"/>
</dbReference>
<dbReference type="GO" id="GO:0007169">
    <property type="term" value="P:cell surface receptor protein tyrosine kinase signaling pathway"/>
    <property type="evidence" value="ECO:0007669"/>
    <property type="project" value="TreeGrafter"/>
</dbReference>
<reference evidence="3" key="3">
    <citation type="submission" date="2016-03" db="UniProtKB">
        <authorList>
            <consortium name="EnsemblProtists"/>
        </authorList>
    </citation>
    <scope>IDENTIFICATION</scope>
</reference>
<dbReference type="InterPro" id="IPR001245">
    <property type="entry name" value="Ser-Thr/Tyr_kinase_cat_dom"/>
</dbReference>
<dbReference type="Pfam" id="PF07714">
    <property type="entry name" value="PK_Tyr_Ser-Thr"/>
    <property type="match status" value="1"/>
</dbReference>
<dbReference type="STRING" id="905079.L1ILC4"/>
<feature type="non-terminal residue" evidence="2">
    <location>
        <position position="160"/>
    </location>
</feature>
<sequence length="160" mass="18143">MEHLAETGVVHRDLAARNVLLFGFDKEDVRKTSVKVTDYGLAAELDRRTHATVAAGQSRPVRYMPPESLQRGRYSEKSDVWSFGVTCWEILTSGKIPYYQMTEDERVIVYVCGGGRLKGEEIEGGCEEGLWGEVESCWRTREGDRPRFSELVVALGRIRE</sequence>
<feature type="domain" description="Protein kinase" evidence="1">
    <location>
        <begin position="1"/>
        <end position="160"/>
    </location>
</feature>
<dbReference type="GO" id="GO:0004714">
    <property type="term" value="F:transmembrane receptor protein tyrosine kinase activity"/>
    <property type="evidence" value="ECO:0007669"/>
    <property type="project" value="TreeGrafter"/>
</dbReference>
<evidence type="ECO:0000313" key="2">
    <source>
        <dbReference type="EMBL" id="EKX37058.1"/>
    </source>
</evidence>
<dbReference type="InterPro" id="IPR011009">
    <property type="entry name" value="Kinase-like_dom_sf"/>
</dbReference>
<dbReference type="InterPro" id="IPR008266">
    <property type="entry name" value="Tyr_kinase_AS"/>
</dbReference>
<evidence type="ECO:0000313" key="4">
    <source>
        <dbReference type="Proteomes" id="UP000011087"/>
    </source>
</evidence>
<reference evidence="2 4" key="1">
    <citation type="journal article" date="2012" name="Nature">
        <title>Algal genomes reveal evolutionary mosaicism and the fate of nucleomorphs.</title>
        <authorList>
            <consortium name="DOE Joint Genome Institute"/>
            <person name="Curtis B.A."/>
            <person name="Tanifuji G."/>
            <person name="Burki F."/>
            <person name="Gruber A."/>
            <person name="Irimia M."/>
            <person name="Maruyama S."/>
            <person name="Arias M.C."/>
            <person name="Ball S.G."/>
            <person name="Gile G.H."/>
            <person name="Hirakawa Y."/>
            <person name="Hopkins J.F."/>
            <person name="Kuo A."/>
            <person name="Rensing S.A."/>
            <person name="Schmutz J."/>
            <person name="Symeonidi A."/>
            <person name="Elias M."/>
            <person name="Eveleigh R.J."/>
            <person name="Herman E.K."/>
            <person name="Klute M.J."/>
            <person name="Nakayama T."/>
            <person name="Obornik M."/>
            <person name="Reyes-Prieto A."/>
            <person name="Armbrust E.V."/>
            <person name="Aves S.J."/>
            <person name="Beiko R.G."/>
            <person name="Coutinho P."/>
            <person name="Dacks J.B."/>
            <person name="Durnford D.G."/>
            <person name="Fast N.M."/>
            <person name="Green B.R."/>
            <person name="Grisdale C.J."/>
            <person name="Hempel F."/>
            <person name="Henrissat B."/>
            <person name="Hoppner M.P."/>
            <person name="Ishida K."/>
            <person name="Kim E."/>
            <person name="Koreny L."/>
            <person name="Kroth P.G."/>
            <person name="Liu Y."/>
            <person name="Malik S.B."/>
            <person name="Maier U.G."/>
            <person name="McRose D."/>
            <person name="Mock T."/>
            <person name="Neilson J.A."/>
            <person name="Onodera N.T."/>
            <person name="Poole A.M."/>
            <person name="Pritham E.J."/>
            <person name="Richards T.A."/>
            <person name="Rocap G."/>
            <person name="Roy S.W."/>
            <person name="Sarai C."/>
            <person name="Schaack S."/>
            <person name="Shirato S."/>
            <person name="Slamovits C.H."/>
            <person name="Spencer D.F."/>
            <person name="Suzuki S."/>
            <person name="Worden A.Z."/>
            <person name="Zauner S."/>
            <person name="Barry K."/>
            <person name="Bell C."/>
            <person name="Bharti A.K."/>
            <person name="Crow J.A."/>
            <person name="Grimwood J."/>
            <person name="Kramer R."/>
            <person name="Lindquist E."/>
            <person name="Lucas S."/>
            <person name="Salamov A."/>
            <person name="McFadden G.I."/>
            <person name="Lane C.E."/>
            <person name="Keeling P.J."/>
            <person name="Gray M.W."/>
            <person name="Grigoriev I.V."/>
            <person name="Archibald J.M."/>
        </authorList>
    </citation>
    <scope>NUCLEOTIDE SEQUENCE</scope>
    <source>
        <strain evidence="2 4">CCMP2712</strain>
    </source>
</reference>
<dbReference type="Proteomes" id="UP000011087">
    <property type="component" value="Unassembled WGS sequence"/>
</dbReference>
<dbReference type="HOGENOM" id="CLU_000288_7_40_1"/>
<dbReference type="InterPro" id="IPR000719">
    <property type="entry name" value="Prot_kinase_dom"/>
</dbReference>
<dbReference type="InterPro" id="IPR050122">
    <property type="entry name" value="RTK"/>
</dbReference>
<dbReference type="PANTHER" id="PTHR24416">
    <property type="entry name" value="TYROSINE-PROTEIN KINASE RECEPTOR"/>
    <property type="match status" value="1"/>
</dbReference>
<reference evidence="4" key="2">
    <citation type="submission" date="2012-11" db="EMBL/GenBank/DDBJ databases">
        <authorList>
            <person name="Kuo A."/>
            <person name="Curtis B.A."/>
            <person name="Tanifuji G."/>
            <person name="Burki F."/>
            <person name="Gruber A."/>
            <person name="Irimia M."/>
            <person name="Maruyama S."/>
            <person name="Arias M.C."/>
            <person name="Ball S.G."/>
            <person name="Gile G.H."/>
            <person name="Hirakawa Y."/>
            <person name="Hopkins J.F."/>
            <person name="Rensing S.A."/>
            <person name="Schmutz J."/>
            <person name="Symeonidi A."/>
            <person name="Elias M."/>
            <person name="Eveleigh R.J."/>
            <person name="Herman E.K."/>
            <person name="Klute M.J."/>
            <person name="Nakayama T."/>
            <person name="Obornik M."/>
            <person name="Reyes-Prieto A."/>
            <person name="Armbrust E.V."/>
            <person name="Aves S.J."/>
            <person name="Beiko R.G."/>
            <person name="Coutinho P."/>
            <person name="Dacks J.B."/>
            <person name="Durnford D.G."/>
            <person name="Fast N.M."/>
            <person name="Green B.R."/>
            <person name="Grisdale C."/>
            <person name="Hempe F."/>
            <person name="Henrissat B."/>
            <person name="Hoppner M.P."/>
            <person name="Ishida K.-I."/>
            <person name="Kim E."/>
            <person name="Koreny L."/>
            <person name="Kroth P.G."/>
            <person name="Liu Y."/>
            <person name="Malik S.-B."/>
            <person name="Maier U.G."/>
            <person name="McRose D."/>
            <person name="Mock T."/>
            <person name="Neilson J.A."/>
            <person name="Onodera N.T."/>
            <person name="Poole A.M."/>
            <person name="Pritham E.J."/>
            <person name="Richards T.A."/>
            <person name="Rocap G."/>
            <person name="Roy S.W."/>
            <person name="Sarai C."/>
            <person name="Schaack S."/>
            <person name="Shirato S."/>
            <person name="Slamovits C.H."/>
            <person name="Spencer D.F."/>
            <person name="Suzuki S."/>
            <person name="Worden A.Z."/>
            <person name="Zauner S."/>
            <person name="Barry K."/>
            <person name="Bell C."/>
            <person name="Bharti A.K."/>
            <person name="Crow J.A."/>
            <person name="Grimwood J."/>
            <person name="Kramer R."/>
            <person name="Lindquist E."/>
            <person name="Lucas S."/>
            <person name="Salamov A."/>
            <person name="McFadden G.I."/>
            <person name="Lane C.E."/>
            <person name="Keeling P.J."/>
            <person name="Gray M.W."/>
            <person name="Grigoriev I.V."/>
            <person name="Archibald J.M."/>
        </authorList>
    </citation>
    <scope>NUCLEOTIDE SEQUENCE</scope>
    <source>
        <strain evidence="4">CCMP2712</strain>
    </source>
</reference>
<protein>
    <recommendedName>
        <fullName evidence="1">Protein kinase domain-containing protein</fullName>
    </recommendedName>
</protein>
<dbReference type="GO" id="GO:0005886">
    <property type="term" value="C:plasma membrane"/>
    <property type="evidence" value="ECO:0007669"/>
    <property type="project" value="TreeGrafter"/>
</dbReference>
<dbReference type="EnsemblProtists" id="EKX37058">
    <property type="protein sequence ID" value="EKX37058"/>
    <property type="gene ID" value="GUITHDRAFT_78497"/>
</dbReference>
<dbReference type="PRINTS" id="PR00109">
    <property type="entry name" value="TYRKINASE"/>
</dbReference>
<dbReference type="OMA" id="NASEWRC"/>
<dbReference type="GeneID" id="17293820"/>
<dbReference type="KEGG" id="gtt:GUITHDRAFT_78497"/>
<accession>L1ILC4</accession>
<keyword evidence="4" id="KW-1185">Reference proteome</keyword>
<proteinExistence type="predicted"/>
<dbReference type="PROSITE" id="PS00109">
    <property type="entry name" value="PROTEIN_KINASE_TYR"/>
    <property type="match status" value="1"/>
</dbReference>
<dbReference type="eggNOG" id="KOG1095">
    <property type="taxonomic scope" value="Eukaryota"/>
</dbReference>
<dbReference type="InterPro" id="IPR020635">
    <property type="entry name" value="Tyr_kinase_cat_dom"/>
</dbReference>
<dbReference type="RefSeq" id="XP_005824038.1">
    <property type="nucleotide sequence ID" value="XM_005823981.1"/>
</dbReference>
<dbReference type="OrthoDB" id="98077at2759"/>
<dbReference type="EMBL" id="JH993064">
    <property type="protein sequence ID" value="EKX37058.1"/>
    <property type="molecule type" value="Genomic_DNA"/>
</dbReference>
<dbReference type="GO" id="GO:0005524">
    <property type="term" value="F:ATP binding"/>
    <property type="evidence" value="ECO:0007669"/>
    <property type="project" value="InterPro"/>
</dbReference>
<organism evidence="2">
    <name type="scientific">Guillardia theta (strain CCMP2712)</name>
    <name type="common">Cryptophyte</name>
    <dbReference type="NCBI Taxonomy" id="905079"/>
    <lineage>
        <taxon>Eukaryota</taxon>
        <taxon>Cryptophyceae</taxon>
        <taxon>Pyrenomonadales</taxon>
        <taxon>Geminigeraceae</taxon>
        <taxon>Guillardia</taxon>
    </lineage>
</organism>
<name>L1ILC4_GUITC</name>
<evidence type="ECO:0000259" key="1">
    <source>
        <dbReference type="PROSITE" id="PS50011"/>
    </source>
</evidence>